<comment type="similarity">
    <text evidence="2">Belongs to the SusD family.</text>
</comment>
<name>A0A9X2AKG7_9FLAO</name>
<evidence type="ECO:0000256" key="4">
    <source>
        <dbReference type="ARBA" id="ARBA00023136"/>
    </source>
</evidence>
<keyword evidence="4" id="KW-0472">Membrane</keyword>
<dbReference type="PROSITE" id="PS51257">
    <property type="entry name" value="PROKAR_LIPOPROTEIN"/>
    <property type="match status" value="1"/>
</dbReference>
<evidence type="ECO:0000313" key="8">
    <source>
        <dbReference type="Proteomes" id="UP001139369"/>
    </source>
</evidence>
<feature type="domain" description="RagB/SusD" evidence="6">
    <location>
        <begin position="385"/>
        <end position="540"/>
    </location>
</feature>
<organism evidence="7 8">
    <name type="scientific">Polaribacter marinus</name>
    <dbReference type="NCBI Taxonomy" id="2916838"/>
    <lineage>
        <taxon>Bacteria</taxon>
        <taxon>Pseudomonadati</taxon>
        <taxon>Bacteroidota</taxon>
        <taxon>Flavobacteriia</taxon>
        <taxon>Flavobacteriales</taxon>
        <taxon>Flavobacteriaceae</taxon>
    </lineage>
</organism>
<dbReference type="InterPro" id="IPR011990">
    <property type="entry name" value="TPR-like_helical_dom_sf"/>
</dbReference>
<dbReference type="Gene3D" id="1.25.40.390">
    <property type="match status" value="1"/>
</dbReference>
<evidence type="ECO:0000256" key="5">
    <source>
        <dbReference type="ARBA" id="ARBA00023237"/>
    </source>
</evidence>
<evidence type="ECO:0000256" key="2">
    <source>
        <dbReference type="ARBA" id="ARBA00006275"/>
    </source>
</evidence>
<proteinExistence type="inferred from homology"/>
<keyword evidence="3" id="KW-0732">Signal</keyword>
<gene>
    <name evidence="7" type="ORF">MC378_03455</name>
</gene>
<evidence type="ECO:0000259" key="6">
    <source>
        <dbReference type="Pfam" id="PF07980"/>
    </source>
</evidence>
<dbReference type="InterPro" id="IPR012944">
    <property type="entry name" value="SusD_RagB_dom"/>
</dbReference>
<dbReference type="EMBL" id="JAKQYM010000002">
    <property type="protein sequence ID" value="MCI2228210.1"/>
    <property type="molecule type" value="Genomic_DNA"/>
</dbReference>
<dbReference type="SUPFAM" id="SSF48452">
    <property type="entry name" value="TPR-like"/>
    <property type="match status" value="1"/>
</dbReference>
<evidence type="ECO:0000313" key="7">
    <source>
        <dbReference type="EMBL" id="MCI2228210.1"/>
    </source>
</evidence>
<dbReference type="Gene3D" id="1.25.40.10">
    <property type="entry name" value="Tetratricopeptide repeat domain"/>
    <property type="match status" value="1"/>
</dbReference>
<keyword evidence="8" id="KW-1185">Reference proteome</keyword>
<dbReference type="AlphaFoldDB" id="A0A9X2AKG7"/>
<dbReference type="Pfam" id="PF07980">
    <property type="entry name" value="SusD_RagB"/>
    <property type="match status" value="1"/>
</dbReference>
<comment type="caution">
    <text evidence="7">The sequence shown here is derived from an EMBL/GenBank/DDBJ whole genome shotgun (WGS) entry which is preliminary data.</text>
</comment>
<evidence type="ECO:0000256" key="1">
    <source>
        <dbReference type="ARBA" id="ARBA00004442"/>
    </source>
</evidence>
<protein>
    <submittedName>
        <fullName evidence="7">RagB/SusD family nutrient uptake outer membrane protein</fullName>
    </submittedName>
</protein>
<evidence type="ECO:0000256" key="3">
    <source>
        <dbReference type="ARBA" id="ARBA00022729"/>
    </source>
</evidence>
<sequence length="540" mass="59890">MKTIFKIEKIAAILLVMVVALSSCTKDLNITPKDDQDLLGEEFFANETSYKELLAGVYANLSLTGVDGPGSSNIDGLDAGTSQFGRVLLYLQTLSADQMIWSYENDPGTREMQRNLWNADDPIILGMFGRSHVTIAFANNFLRETTEAKLNEREVSAATRTEITKYRAEARLLRAMSYYYMLDLFGQANFSTEDDAINAQPQAYNRAQLFDYVESELKAIETNLADPLTNEHGRADKSVAWMILAKMYLNAEVYLGQDKYTDCVEYCNKIIGGGYSLATDYAHNFMADNDVNSAKNEIIFPLISDGTYTQNYGPTTVMINGSVGSIEENGAALGVGATGWGGAIRLRKEFVQLFDDGIFNNDTRNTILKGTAAEPRSIVITDISNKDQGYVLEKYSNAKSTGGFGSDQTFVDTDFPLFRLADVYLMYAEAHLRGATNSTEANALLYVNLLRTRANNPQNNLSSSDLTLDFILDERARELHWEAHRRQDLIRFGKFTGGSYNWAWKGNGTNGISLPAYMKLFPIPAASLASNPNLTQNAGY</sequence>
<keyword evidence="5" id="KW-0998">Cell outer membrane</keyword>
<accession>A0A9X2AKG7</accession>
<dbReference type="Proteomes" id="UP001139369">
    <property type="component" value="Unassembled WGS sequence"/>
</dbReference>
<dbReference type="GO" id="GO:0009279">
    <property type="term" value="C:cell outer membrane"/>
    <property type="evidence" value="ECO:0007669"/>
    <property type="project" value="UniProtKB-SubCell"/>
</dbReference>
<dbReference type="RefSeq" id="WP_242177328.1">
    <property type="nucleotide sequence ID" value="NZ_JAKQYM010000002.1"/>
</dbReference>
<reference evidence="7" key="1">
    <citation type="submission" date="2022-02" db="EMBL/GenBank/DDBJ databases">
        <title>Polaribacter sp. MSW13, isolated from seawater.</title>
        <authorList>
            <person name="Kristyanto S."/>
            <person name="Jung J."/>
            <person name="Jeon C.O."/>
        </authorList>
    </citation>
    <scope>NUCLEOTIDE SEQUENCE</scope>
    <source>
        <strain evidence="7">MSW13</strain>
    </source>
</reference>
<dbReference type="Gene3D" id="1.10.3780.10">
    <property type="entry name" value="SusD-like"/>
    <property type="match status" value="1"/>
</dbReference>
<comment type="subcellular location">
    <subcellularLocation>
        <location evidence="1">Cell outer membrane</location>
    </subcellularLocation>
</comment>